<evidence type="ECO:0000313" key="1">
    <source>
        <dbReference type="EMBL" id="MBD1362993.1"/>
    </source>
</evidence>
<keyword evidence="2" id="KW-1185">Reference proteome</keyword>
<organism evidence="1 2">
    <name type="scientific">Mucilaginibacter pankratovii</name>
    <dbReference type="NCBI Taxonomy" id="2772110"/>
    <lineage>
        <taxon>Bacteria</taxon>
        <taxon>Pseudomonadati</taxon>
        <taxon>Bacteroidota</taxon>
        <taxon>Sphingobacteriia</taxon>
        <taxon>Sphingobacteriales</taxon>
        <taxon>Sphingobacteriaceae</taxon>
        <taxon>Mucilaginibacter</taxon>
    </lineage>
</organism>
<gene>
    <name evidence="1" type="ORF">IDJ77_04145</name>
</gene>
<accession>A0ABR7WKZ7</accession>
<dbReference type="RefSeq" id="WP_191187668.1">
    <property type="nucleotide sequence ID" value="NZ_JACWMY010000002.1"/>
</dbReference>
<proteinExistence type="predicted"/>
<dbReference type="EMBL" id="JACWMY010000002">
    <property type="protein sequence ID" value="MBD1362993.1"/>
    <property type="molecule type" value="Genomic_DNA"/>
</dbReference>
<name>A0ABR7WKZ7_9SPHI</name>
<sequence length="99" mass="11435">MITEIKDIKDVDLFFHDLIAEGVNAHPDDDFTQYINIETGEPTFTAEGAVLRNELMSKALELCESSEIDIYDRMQEVYLKETGLDKYIPLPSQEYNEQE</sequence>
<evidence type="ECO:0000313" key="2">
    <source>
        <dbReference type="Proteomes" id="UP000606600"/>
    </source>
</evidence>
<protein>
    <submittedName>
        <fullName evidence="1">Uncharacterized protein</fullName>
    </submittedName>
</protein>
<dbReference type="Proteomes" id="UP000606600">
    <property type="component" value="Unassembled WGS sequence"/>
</dbReference>
<comment type="caution">
    <text evidence="1">The sequence shown here is derived from an EMBL/GenBank/DDBJ whole genome shotgun (WGS) entry which is preliminary data.</text>
</comment>
<reference evidence="1 2" key="1">
    <citation type="submission" date="2020-09" db="EMBL/GenBank/DDBJ databases">
        <title>Novel species of Mucilaginibacter isolated from a glacier on the Tibetan Plateau.</title>
        <authorList>
            <person name="Liu Q."/>
            <person name="Xin Y.-H."/>
        </authorList>
    </citation>
    <scope>NUCLEOTIDE SEQUENCE [LARGE SCALE GENOMIC DNA]</scope>
    <source>
        <strain evidence="1 2">ZT4R22</strain>
    </source>
</reference>